<dbReference type="Gene3D" id="3.40.50.150">
    <property type="entry name" value="Vaccinia Virus protein VP39"/>
    <property type="match status" value="1"/>
</dbReference>
<dbReference type="SUPFAM" id="SSF53335">
    <property type="entry name" value="S-adenosyl-L-methionine-dependent methyltransferases"/>
    <property type="match status" value="1"/>
</dbReference>
<proteinExistence type="predicted"/>
<feature type="domain" description="Ribosomal RNA methyltransferase FtsJ" evidence="2">
    <location>
        <begin position="117"/>
        <end position="293"/>
    </location>
</feature>
<dbReference type="RefSeq" id="XP_030986494.1">
    <property type="nucleotide sequence ID" value="XM_031122660.1"/>
</dbReference>
<name>A0A6P8BHE2_PYRGI</name>
<sequence length="372" mass="42065">MMESEHKITSTGTGPQKLDEKKRTGHGKPGVSGPWHVMAAYLTENSPELRQLNALRKRGWENPESDQFFQRQRKNADHSSAKNAKFFYGLMQKIGDELQKAVFAFTMASSDDYEPWILDTCMAPGGFLKMALKHNSKAKAVALSLPEKDGGHKCLLPNNSSVEKHFVDITMLAADIRIATIPPDHPEVNKFLPRLLPTEKIFDLMLCDGQVLRNHELAPYREKSEARRLTASQLVLGLERLRPGGTIIFLMHKVEAWNSIQTLYAFSQFAKVILYKPTIGHAKRSSFYLIAKNVQSESQEALSAIEWWRQIWRAATFPARDGSEEQVWQEDRWTAEEIIESFGPELLKIAAPIWKEQAKALANTSFIKGSTG</sequence>
<accession>A0A6P8BHE2</accession>
<evidence type="ECO:0000313" key="4">
    <source>
        <dbReference type="RefSeq" id="XP_030986494.1"/>
    </source>
</evidence>
<evidence type="ECO:0000256" key="1">
    <source>
        <dbReference type="SAM" id="MobiDB-lite"/>
    </source>
</evidence>
<dbReference type="InterPro" id="IPR029063">
    <property type="entry name" value="SAM-dependent_MTases_sf"/>
</dbReference>
<feature type="region of interest" description="Disordered" evidence="1">
    <location>
        <begin position="1"/>
        <end position="31"/>
    </location>
</feature>
<dbReference type="Pfam" id="PF01728">
    <property type="entry name" value="FtsJ"/>
    <property type="match status" value="1"/>
</dbReference>
<protein>
    <recommendedName>
        <fullName evidence="2">Ribosomal RNA methyltransferase FtsJ domain-containing protein</fullName>
    </recommendedName>
</protein>
<reference evidence="4" key="3">
    <citation type="submission" date="2025-08" db="UniProtKB">
        <authorList>
            <consortium name="RefSeq"/>
        </authorList>
    </citation>
    <scope>IDENTIFICATION</scope>
    <source>
        <strain evidence="4">NI907</strain>
    </source>
</reference>
<dbReference type="KEGG" id="pgri:PgNI_02598"/>
<evidence type="ECO:0000259" key="2">
    <source>
        <dbReference type="Pfam" id="PF01728"/>
    </source>
</evidence>
<reference evidence="4" key="2">
    <citation type="submission" date="2019-10" db="EMBL/GenBank/DDBJ databases">
        <authorList>
            <consortium name="NCBI Genome Project"/>
        </authorList>
    </citation>
    <scope>NUCLEOTIDE SEQUENCE</scope>
    <source>
        <strain evidence="4">NI907</strain>
    </source>
</reference>
<gene>
    <name evidence="4" type="ORF">PgNI_02598</name>
</gene>
<keyword evidence="3" id="KW-1185">Reference proteome</keyword>
<reference evidence="4" key="1">
    <citation type="journal article" date="2019" name="Mol. Biol. Evol.">
        <title>Blast fungal genomes show frequent chromosomal changes, gene gains and losses, and effector gene turnover.</title>
        <authorList>
            <person name="Gomez Luciano L.B."/>
            <person name="Jason Tsai I."/>
            <person name="Chuma I."/>
            <person name="Tosa Y."/>
            <person name="Chen Y.H."/>
            <person name="Li J.Y."/>
            <person name="Li M.Y."/>
            <person name="Jade Lu M.Y."/>
            <person name="Nakayashiki H."/>
            <person name="Li W.H."/>
        </authorList>
    </citation>
    <scope>NUCLEOTIDE SEQUENCE</scope>
    <source>
        <strain evidence="4">NI907</strain>
    </source>
</reference>
<dbReference type="GO" id="GO:0008168">
    <property type="term" value="F:methyltransferase activity"/>
    <property type="evidence" value="ECO:0007669"/>
    <property type="project" value="InterPro"/>
</dbReference>
<dbReference type="GeneID" id="41957571"/>
<dbReference type="AlphaFoldDB" id="A0A6P8BHE2"/>
<dbReference type="Proteomes" id="UP000515153">
    <property type="component" value="Unplaced"/>
</dbReference>
<dbReference type="InterPro" id="IPR002877">
    <property type="entry name" value="RNA_MeTrfase_FtsJ_dom"/>
</dbReference>
<dbReference type="GO" id="GO:0032259">
    <property type="term" value="P:methylation"/>
    <property type="evidence" value="ECO:0007669"/>
    <property type="project" value="InterPro"/>
</dbReference>
<evidence type="ECO:0000313" key="3">
    <source>
        <dbReference type="Proteomes" id="UP000515153"/>
    </source>
</evidence>
<organism evidence="3 4">
    <name type="scientific">Pyricularia grisea</name>
    <name type="common">Crabgrass-specific blast fungus</name>
    <name type="synonym">Magnaporthe grisea</name>
    <dbReference type="NCBI Taxonomy" id="148305"/>
    <lineage>
        <taxon>Eukaryota</taxon>
        <taxon>Fungi</taxon>
        <taxon>Dikarya</taxon>
        <taxon>Ascomycota</taxon>
        <taxon>Pezizomycotina</taxon>
        <taxon>Sordariomycetes</taxon>
        <taxon>Sordariomycetidae</taxon>
        <taxon>Magnaporthales</taxon>
        <taxon>Pyriculariaceae</taxon>
        <taxon>Pyricularia</taxon>
    </lineage>
</organism>